<dbReference type="GO" id="GO:0031505">
    <property type="term" value="P:fungal-type cell wall organization"/>
    <property type="evidence" value="ECO:0007669"/>
    <property type="project" value="TreeGrafter"/>
</dbReference>
<feature type="chain" id="PRO_5013955799" evidence="2">
    <location>
        <begin position="20"/>
        <end position="260"/>
    </location>
</feature>
<dbReference type="PANTHER" id="PTHR28154:SF1">
    <property type="entry name" value="CELL WALL SYNTHESIS PROTEIN KNH1-RELATED"/>
    <property type="match status" value="1"/>
</dbReference>
<keyword evidence="8" id="KW-1185">Reference proteome</keyword>
<sequence>MRPSTLLPLTALFATTALADVKFSKPAAGATLSAGTISIEWDDSGDTPKLSDLTSYQIQLMQGGNDDSSSVALAVLSAKGAHSAGMSAQGTVDPAVSGNVKNSFYLKMTSVAKEGGQVINFSDRFSITGLTGTAPASVATAMKSVTGTAGPATIDQVSNNAGAAVGADGGSFDVPYADQSGATKYAPMQGIPPTKISAKNFKPLHPTSGYTIATTFLPNAKVQTTITQSQTFHVSSMENTAAPQAGPTDDMQKFLNRWKD</sequence>
<dbReference type="InterPro" id="IPR008659">
    <property type="entry name" value="Kre9/Knh1_C"/>
</dbReference>
<organism evidence="5 7">
    <name type="scientific">Cercospora beticola</name>
    <name type="common">Sugarbeet leaf spot fungus</name>
    <dbReference type="NCBI Taxonomy" id="122368"/>
    <lineage>
        <taxon>Eukaryota</taxon>
        <taxon>Fungi</taxon>
        <taxon>Dikarya</taxon>
        <taxon>Ascomycota</taxon>
        <taxon>Pezizomycotina</taxon>
        <taxon>Dothideomycetes</taxon>
        <taxon>Dothideomycetidae</taxon>
        <taxon>Mycosphaerellales</taxon>
        <taxon>Mycosphaerellaceae</taxon>
        <taxon>Cercospora</taxon>
    </lineage>
</organism>
<dbReference type="InterPro" id="IPR045328">
    <property type="entry name" value="Kre9/Knh1"/>
</dbReference>
<reference evidence="6 8" key="2">
    <citation type="submission" date="2023-09" db="EMBL/GenBank/DDBJ databases">
        <title>Complete-Gapless Cercospora beticola genome.</title>
        <authorList>
            <person name="Wyatt N.A."/>
            <person name="Spanner R.E."/>
            <person name="Bolton M.D."/>
        </authorList>
    </citation>
    <scope>NUCLEOTIDE SEQUENCE [LARGE SCALE GENOMIC DNA]</scope>
    <source>
        <strain evidence="6">Cb09-40</strain>
    </source>
</reference>
<proteinExistence type="predicted"/>
<evidence type="ECO:0000259" key="3">
    <source>
        <dbReference type="Pfam" id="PF05390"/>
    </source>
</evidence>
<dbReference type="AlphaFoldDB" id="A0A2G5HLZ2"/>
<accession>A0A2G5HLZ2</accession>
<dbReference type="EMBL" id="CP134187">
    <property type="protein sequence ID" value="WPB01738.1"/>
    <property type="molecule type" value="Genomic_DNA"/>
</dbReference>
<evidence type="ECO:0000256" key="2">
    <source>
        <dbReference type="SAM" id="SignalP"/>
    </source>
</evidence>
<dbReference type="Pfam" id="PF05390">
    <property type="entry name" value="Kre9_KNH1_C"/>
    <property type="match status" value="1"/>
</dbReference>
<evidence type="ECO:0000313" key="5">
    <source>
        <dbReference type="EMBL" id="PIA93545.1"/>
    </source>
</evidence>
<name>A0A2G5HLZ2_CERBT</name>
<evidence type="ECO:0000313" key="8">
    <source>
        <dbReference type="Proteomes" id="UP001302367"/>
    </source>
</evidence>
<dbReference type="OrthoDB" id="2432613at2759"/>
<reference evidence="5 7" key="1">
    <citation type="submission" date="2015-10" db="EMBL/GenBank/DDBJ databases">
        <title>The cercosporin biosynthetic gene cluster was horizontally transferred to several fungal lineages and shown to be expanded in Cercospora beticola based on microsynteny with recipient genomes.</title>
        <authorList>
            <person name="De Jonge R."/>
            <person name="Ebert M.K."/>
            <person name="Suttle J.C."/>
            <person name="Jurick Ii W.M."/>
            <person name="Secor G.A."/>
            <person name="Thomma B.P."/>
            <person name="Van De Peer Y."/>
            <person name="Bolton M.D."/>
        </authorList>
    </citation>
    <scope>NUCLEOTIDE SEQUENCE [LARGE SCALE GENOMIC DNA]</scope>
    <source>
        <strain evidence="5 7">09-40</strain>
    </source>
</reference>
<dbReference type="Proteomes" id="UP001302367">
    <property type="component" value="Chromosome 4"/>
</dbReference>
<evidence type="ECO:0000313" key="7">
    <source>
        <dbReference type="Proteomes" id="UP000230605"/>
    </source>
</evidence>
<evidence type="ECO:0000259" key="4">
    <source>
        <dbReference type="Pfam" id="PF10342"/>
    </source>
</evidence>
<evidence type="ECO:0000313" key="6">
    <source>
        <dbReference type="EMBL" id="WPB01738.1"/>
    </source>
</evidence>
<protein>
    <submittedName>
        <fullName evidence="5">Cell wall synthesis protein KRE9</fullName>
    </submittedName>
</protein>
<feature type="signal peptide" evidence="2">
    <location>
        <begin position="1"/>
        <end position="19"/>
    </location>
</feature>
<dbReference type="GO" id="GO:0005576">
    <property type="term" value="C:extracellular region"/>
    <property type="evidence" value="ECO:0007669"/>
    <property type="project" value="TreeGrafter"/>
</dbReference>
<gene>
    <name evidence="5" type="ORF">CB0940_04492</name>
    <name evidence="6" type="ORF">RHO25_006369</name>
</gene>
<dbReference type="GO" id="GO:0006078">
    <property type="term" value="P:(1-&gt;6)-beta-D-glucan biosynthetic process"/>
    <property type="evidence" value="ECO:0007669"/>
    <property type="project" value="InterPro"/>
</dbReference>
<keyword evidence="1 2" id="KW-0732">Signal</keyword>
<feature type="domain" description="Yeast cell wall synthesis Kre9/Knh1 C-terminal" evidence="3">
    <location>
        <begin position="170"/>
        <end position="249"/>
    </location>
</feature>
<dbReference type="InterPro" id="IPR018466">
    <property type="entry name" value="Kre9/Knh1-like_N"/>
</dbReference>
<dbReference type="EMBL" id="LKMD01000105">
    <property type="protein sequence ID" value="PIA93545.1"/>
    <property type="molecule type" value="Genomic_DNA"/>
</dbReference>
<dbReference type="Pfam" id="PF10342">
    <property type="entry name" value="Kre9_KNH"/>
    <property type="match status" value="1"/>
</dbReference>
<evidence type="ECO:0000256" key="1">
    <source>
        <dbReference type="ARBA" id="ARBA00022729"/>
    </source>
</evidence>
<dbReference type="Proteomes" id="UP000230605">
    <property type="component" value="Chromosome 4"/>
</dbReference>
<dbReference type="PANTHER" id="PTHR28154">
    <property type="entry name" value="CELL WALL SYNTHESIS PROTEIN KNH1-RELATED"/>
    <property type="match status" value="1"/>
</dbReference>
<feature type="domain" description="Yeast cell wall synthesis Kre9/Knh1-like N-terminal" evidence="4">
    <location>
        <begin position="25"/>
        <end position="127"/>
    </location>
</feature>
<dbReference type="GO" id="GO:0042546">
    <property type="term" value="P:cell wall biogenesis"/>
    <property type="evidence" value="ECO:0007669"/>
    <property type="project" value="InterPro"/>
</dbReference>